<dbReference type="InterPro" id="IPR013087">
    <property type="entry name" value="Znf_C2H2_type"/>
</dbReference>
<dbReference type="Gene3D" id="3.30.160.60">
    <property type="entry name" value="Classic Zinc Finger"/>
    <property type="match status" value="2"/>
</dbReference>
<evidence type="ECO:0000256" key="1">
    <source>
        <dbReference type="SAM" id="MobiDB-lite"/>
    </source>
</evidence>
<feature type="region of interest" description="Disordered" evidence="1">
    <location>
        <begin position="179"/>
        <end position="223"/>
    </location>
</feature>
<dbReference type="InterPro" id="IPR036236">
    <property type="entry name" value="Znf_C2H2_sf"/>
</dbReference>
<comment type="caution">
    <text evidence="3">The sequence shown here is derived from an EMBL/GenBank/DDBJ whole genome shotgun (WGS) entry which is preliminary data.</text>
</comment>
<dbReference type="EMBL" id="CAJGYO010000018">
    <property type="protein sequence ID" value="CAD6336039.1"/>
    <property type="molecule type" value="Genomic_DNA"/>
</dbReference>
<evidence type="ECO:0000259" key="2">
    <source>
        <dbReference type="SMART" id="SM00451"/>
    </source>
</evidence>
<keyword evidence="4" id="KW-1185">Reference proteome</keyword>
<dbReference type="GO" id="GO:0008270">
    <property type="term" value="F:zinc ion binding"/>
    <property type="evidence" value="ECO:0007669"/>
    <property type="project" value="InterPro"/>
</dbReference>
<feature type="domain" description="U1-type" evidence="2">
    <location>
        <begin position="311"/>
        <end position="344"/>
    </location>
</feature>
<dbReference type="PANTHER" id="PTHR47487:SF8">
    <property type="entry name" value="OS08G0270900 PROTEIN"/>
    <property type="match status" value="1"/>
</dbReference>
<dbReference type="OrthoDB" id="768076at2759"/>
<dbReference type="Pfam" id="PF12874">
    <property type="entry name" value="zf-met"/>
    <property type="match status" value="2"/>
</dbReference>
<gene>
    <name evidence="3" type="ORF">NCGR_LOCUS60137</name>
</gene>
<dbReference type="Proteomes" id="UP000604825">
    <property type="component" value="Unassembled WGS sequence"/>
</dbReference>
<feature type="region of interest" description="Disordered" evidence="1">
    <location>
        <begin position="1"/>
        <end position="42"/>
    </location>
</feature>
<feature type="compositionally biased region" description="Polar residues" evidence="1">
    <location>
        <begin position="182"/>
        <end position="193"/>
    </location>
</feature>
<sequence>MEFGFRAGERRPRRPCPGPDRRFTPPQAGPFHGEPPPPSPFEWEAAARRERIIREEVERRLIEEEVRRELALARARFHGGFGAVPFVGPDEPTIVPPPPPGLFYMPDGPFTPPMPLPLTPVAVGMHPNRPPPALFGSWDWEGFGPRRLAGFGQPTHPNETRTGALPPPKPRHQLQLREIAPSESSEVLSSETKASGVKRKADASSATTKLTKLQNASSATTEPTKQQTVVRDWSCALCLVSATSEAGLNQHLEGKKHKAKLVQCGAIKVINANKSGLQVTTGNNNGAGPSDAPKKIHILVDGEMHQVVQKSNCVWCERCRVSCTNAAAMADHLRGKKHSLLNKVWTSIKAARMNKEVKEDSVATCERKVNEDGPAGIPEELKEEDTYMTSEFSGDGSFEIPMEIKEATNMSEEVDTNSRNVIPVEIKKEDSDTASKVNGNCAGETKQEGTDVDVVMDVNKNFLLKAHQKSRNKANKIFLSKVHQKSRKKTNKKFLFKVHQKSRKKANKNFLLKVHQKPRPKKWLGIREVNEISSIEIPAEERHNDETTDAATDLGEPAREEE</sequence>
<evidence type="ECO:0000313" key="3">
    <source>
        <dbReference type="EMBL" id="CAD6336039.1"/>
    </source>
</evidence>
<accession>A0A811S3B8</accession>
<dbReference type="AlphaFoldDB" id="A0A811S3B8"/>
<proteinExistence type="predicted"/>
<reference evidence="3" key="1">
    <citation type="submission" date="2020-10" db="EMBL/GenBank/DDBJ databases">
        <authorList>
            <person name="Han B."/>
            <person name="Lu T."/>
            <person name="Zhao Q."/>
            <person name="Huang X."/>
            <person name="Zhao Y."/>
        </authorList>
    </citation>
    <scope>NUCLEOTIDE SEQUENCE</scope>
</reference>
<feature type="region of interest" description="Disordered" evidence="1">
    <location>
        <begin position="537"/>
        <end position="562"/>
    </location>
</feature>
<dbReference type="GO" id="GO:0003676">
    <property type="term" value="F:nucleic acid binding"/>
    <property type="evidence" value="ECO:0007669"/>
    <property type="project" value="InterPro"/>
</dbReference>
<dbReference type="InterPro" id="IPR003604">
    <property type="entry name" value="Matrin/U1-like-C_Znf_C2H2"/>
</dbReference>
<name>A0A811S3B8_9POAL</name>
<dbReference type="SMART" id="SM00451">
    <property type="entry name" value="ZnF_U1"/>
    <property type="match status" value="2"/>
</dbReference>
<protein>
    <recommendedName>
        <fullName evidence="2">U1-type domain-containing protein</fullName>
    </recommendedName>
</protein>
<evidence type="ECO:0000313" key="4">
    <source>
        <dbReference type="Proteomes" id="UP000604825"/>
    </source>
</evidence>
<organism evidence="3 4">
    <name type="scientific">Miscanthus lutarioriparius</name>
    <dbReference type="NCBI Taxonomy" id="422564"/>
    <lineage>
        <taxon>Eukaryota</taxon>
        <taxon>Viridiplantae</taxon>
        <taxon>Streptophyta</taxon>
        <taxon>Embryophyta</taxon>
        <taxon>Tracheophyta</taxon>
        <taxon>Spermatophyta</taxon>
        <taxon>Magnoliopsida</taxon>
        <taxon>Liliopsida</taxon>
        <taxon>Poales</taxon>
        <taxon>Poaceae</taxon>
        <taxon>PACMAD clade</taxon>
        <taxon>Panicoideae</taxon>
        <taxon>Andropogonodae</taxon>
        <taxon>Andropogoneae</taxon>
        <taxon>Saccharinae</taxon>
        <taxon>Miscanthus</taxon>
    </lineage>
</organism>
<feature type="compositionally biased region" description="Polar residues" evidence="1">
    <location>
        <begin position="204"/>
        <end position="223"/>
    </location>
</feature>
<dbReference type="SUPFAM" id="SSF57667">
    <property type="entry name" value="beta-beta-alpha zinc fingers"/>
    <property type="match status" value="2"/>
</dbReference>
<dbReference type="PANTHER" id="PTHR47487">
    <property type="entry name" value="OS06G0651300 PROTEIN-RELATED"/>
    <property type="match status" value="1"/>
</dbReference>
<feature type="domain" description="U1-type" evidence="2">
    <location>
        <begin position="230"/>
        <end position="264"/>
    </location>
</feature>